<evidence type="ECO:0000259" key="8">
    <source>
        <dbReference type="Pfam" id="PF01545"/>
    </source>
</evidence>
<evidence type="ECO:0000256" key="5">
    <source>
        <dbReference type="ARBA" id="ARBA00022989"/>
    </source>
</evidence>
<dbReference type="SUPFAM" id="SSF160240">
    <property type="entry name" value="Cation efflux protein cytoplasmic domain-like"/>
    <property type="match status" value="1"/>
</dbReference>
<feature type="domain" description="Cation efflux protein transmembrane" evidence="8">
    <location>
        <begin position="18"/>
        <end position="210"/>
    </location>
</feature>
<dbReference type="InterPro" id="IPR027469">
    <property type="entry name" value="Cation_efflux_TMD_sf"/>
</dbReference>
<dbReference type="AlphaFoldDB" id="A0AAU7CRD3"/>
<evidence type="ECO:0000313" key="10">
    <source>
        <dbReference type="EMBL" id="XBH07558.1"/>
    </source>
</evidence>
<organism evidence="10">
    <name type="scientific">Singulisphaera sp. Ch08</name>
    <dbReference type="NCBI Taxonomy" id="3120278"/>
    <lineage>
        <taxon>Bacteria</taxon>
        <taxon>Pseudomonadati</taxon>
        <taxon>Planctomycetota</taxon>
        <taxon>Planctomycetia</taxon>
        <taxon>Isosphaerales</taxon>
        <taxon>Isosphaeraceae</taxon>
        <taxon>Singulisphaera</taxon>
    </lineage>
</organism>
<evidence type="ECO:0000256" key="3">
    <source>
        <dbReference type="ARBA" id="ARBA00022448"/>
    </source>
</evidence>
<evidence type="ECO:0000256" key="2">
    <source>
        <dbReference type="ARBA" id="ARBA00008114"/>
    </source>
</evidence>
<protein>
    <submittedName>
        <fullName evidence="10">Cation diffusion facilitator family transporter</fullName>
    </submittedName>
</protein>
<reference evidence="10" key="1">
    <citation type="submission" date="2024-05" db="EMBL/GenBank/DDBJ databases">
        <title>Planctomycetes of the genus Singulisphaera possess chitinolytic capabilities.</title>
        <authorList>
            <person name="Ivanova A."/>
        </authorList>
    </citation>
    <scope>NUCLEOTIDE SEQUENCE</scope>
    <source>
        <strain evidence="10">Ch08T</strain>
    </source>
</reference>
<feature type="domain" description="Cation efflux protein cytoplasmic" evidence="9">
    <location>
        <begin position="218"/>
        <end position="291"/>
    </location>
</feature>
<dbReference type="InterPro" id="IPR036837">
    <property type="entry name" value="Cation_efflux_CTD_sf"/>
</dbReference>
<feature type="transmembrane region" description="Helical" evidence="7">
    <location>
        <begin position="46"/>
        <end position="64"/>
    </location>
</feature>
<evidence type="ECO:0000256" key="6">
    <source>
        <dbReference type="ARBA" id="ARBA00023136"/>
    </source>
</evidence>
<dbReference type="EMBL" id="CP155447">
    <property type="protein sequence ID" value="XBH07558.1"/>
    <property type="molecule type" value="Genomic_DNA"/>
</dbReference>
<dbReference type="PANTHER" id="PTHR43840">
    <property type="entry name" value="MITOCHONDRIAL METAL TRANSPORTER 1-RELATED"/>
    <property type="match status" value="1"/>
</dbReference>
<dbReference type="PANTHER" id="PTHR43840:SF15">
    <property type="entry name" value="MITOCHONDRIAL METAL TRANSPORTER 1-RELATED"/>
    <property type="match status" value="1"/>
</dbReference>
<dbReference type="InterPro" id="IPR058533">
    <property type="entry name" value="Cation_efflux_TM"/>
</dbReference>
<keyword evidence="5 7" id="KW-1133">Transmembrane helix</keyword>
<name>A0AAU7CRD3_9BACT</name>
<feature type="transmembrane region" description="Helical" evidence="7">
    <location>
        <begin position="157"/>
        <end position="179"/>
    </location>
</feature>
<evidence type="ECO:0000256" key="7">
    <source>
        <dbReference type="SAM" id="Phobius"/>
    </source>
</evidence>
<dbReference type="GO" id="GO:0008324">
    <property type="term" value="F:monoatomic cation transmembrane transporter activity"/>
    <property type="evidence" value="ECO:0007669"/>
    <property type="project" value="InterPro"/>
</dbReference>
<gene>
    <name evidence="10" type="ORF">V5E97_16425</name>
</gene>
<dbReference type="Pfam" id="PF01545">
    <property type="entry name" value="Cation_efflux"/>
    <property type="match status" value="1"/>
</dbReference>
<feature type="transmembrane region" description="Helical" evidence="7">
    <location>
        <begin position="185"/>
        <end position="203"/>
    </location>
</feature>
<dbReference type="Gene3D" id="1.20.1510.10">
    <property type="entry name" value="Cation efflux protein transmembrane domain"/>
    <property type="match status" value="1"/>
</dbReference>
<dbReference type="Gene3D" id="3.30.70.1350">
    <property type="entry name" value="Cation efflux protein, cytoplasmic domain"/>
    <property type="match status" value="1"/>
</dbReference>
<feature type="transmembrane region" description="Helical" evidence="7">
    <location>
        <begin position="116"/>
        <end position="137"/>
    </location>
</feature>
<dbReference type="RefSeq" id="WP_406700395.1">
    <property type="nucleotide sequence ID" value="NZ_CP155447.1"/>
</dbReference>
<keyword evidence="6 7" id="KW-0472">Membrane</keyword>
<keyword evidence="4 7" id="KW-0812">Transmembrane</keyword>
<dbReference type="InterPro" id="IPR050291">
    <property type="entry name" value="CDF_Transporter"/>
</dbReference>
<evidence type="ECO:0000256" key="4">
    <source>
        <dbReference type="ARBA" id="ARBA00022692"/>
    </source>
</evidence>
<keyword evidence="3" id="KW-0813">Transport</keyword>
<dbReference type="Pfam" id="PF16916">
    <property type="entry name" value="ZT_dimer"/>
    <property type="match status" value="1"/>
</dbReference>
<proteinExistence type="inferred from homology"/>
<dbReference type="NCBIfam" id="TIGR01297">
    <property type="entry name" value="CDF"/>
    <property type="match status" value="1"/>
</dbReference>
<evidence type="ECO:0000256" key="1">
    <source>
        <dbReference type="ARBA" id="ARBA00004141"/>
    </source>
</evidence>
<comment type="subcellular location">
    <subcellularLocation>
        <location evidence="1">Membrane</location>
        <topology evidence="1">Multi-pass membrane protein</topology>
    </subcellularLocation>
</comment>
<accession>A0AAU7CRD3</accession>
<comment type="similarity">
    <text evidence="2">Belongs to the cation diffusion facilitator (CDF) transporter (TC 2.A.4) family.</text>
</comment>
<dbReference type="SUPFAM" id="SSF161111">
    <property type="entry name" value="Cation efflux protein transmembrane domain-like"/>
    <property type="match status" value="1"/>
</dbReference>
<evidence type="ECO:0000259" key="9">
    <source>
        <dbReference type="Pfam" id="PF16916"/>
    </source>
</evidence>
<dbReference type="GO" id="GO:0016020">
    <property type="term" value="C:membrane"/>
    <property type="evidence" value="ECO:0007669"/>
    <property type="project" value="UniProtKB-SubCell"/>
</dbReference>
<feature type="transmembrane region" description="Helical" evidence="7">
    <location>
        <begin position="14"/>
        <end position="34"/>
    </location>
</feature>
<sequence length="300" mass="32520">MGDIANLYHQARQAALWGVAVNSGLGLVKLLGGMYGHSFALMTDGAHSLVDALISVSLVAALYFAQRPADREHPYGHTRVEALVGAGVGLLLIVLALALGWEAWNTRNLPHPSPHSFTLVVAGLGALCQEVLSRFAIKTARRTGSGALLATAWDYRLDVFGSLLVLFGVALTKWGGPAWQMADRIAAGLVATLIIWVASKLLWENVQDLMDRQANPLVLQDVRHEALAVAGVQGVEKLRIRKAGLEYLVDIHVEVDPDLTVREGHDIAHAVKDQVITHVDPIRDVLVHIEPSRTHPPLMD</sequence>
<feature type="transmembrane region" description="Helical" evidence="7">
    <location>
        <begin position="84"/>
        <end position="104"/>
    </location>
</feature>
<dbReference type="InterPro" id="IPR002524">
    <property type="entry name" value="Cation_efflux"/>
</dbReference>
<dbReference type="InterPro" id="IPR027470">
    <property type="entry name" value="Cation_efflux_CTD"/>
</dbReference>